<dbReference type="AlphaFoldDB" id="A0A2A2WM69"/>
<keyword evidence="5" id="KW-1185">Reference proteome</keyword>
<dbReference type="InterPro" id="IPR003743">
    <property type="entry name" value="Zf-RING_7"/>
</dbReference>
<organism evidence="4 5">
    <name type="scientific">Dietzia natronolimnaea</name>
    <dbReference type="NCBI Taxonomy" id="161920"/>
    <lineage>
        <taxon>Bacteria</taxon>
        <taxon>Bacillati</taxon>
        <taxon>Actinomycetota</taxon>
        <taxon>Actinomycetes</taxon>
        <taxon>Mycobacteriales</taxon>
        <taxon>Dietziaceae</taxon>
        <taxon>Dietzia</taxon>
    </lineage>
</organism>
<accession>A0A2A2WM69</accession>
<dbReference type="InterPro" id="IPR056003">
    <property type="entry name" value="CT398_CC_hairpin"/>
</dbReference>
<sequence>MKADPTLQRRLVDLAELDLRLGSLDHRRRSLPEQATVDTLEAERRAAVESAARARIHVEDLDRAIAKLNSDLDAVRRRRANDSAALAAGGLSDRQATELEYELGSLHRRQENLEAELSELTERHEAVDADVRHSGAIITDLDARLGMATTVRDTALADLEDSVTATTAERARQAEDLPADLLDLYTRSAQQAGVGAAILSGGRCSACAIDLDRTTVSAFRTAPADDVLTCPECGVIVVRTANS</sequence>
<proteinExistence type="predicted"/>
<dbReference type="Pfam" id="PF24481">
    <property type="entry name" value="CT398_CC"/>
    <property type="match status" value="1"/>
</dbReference>
<gene>
    <name evidence="4" type="ORF">CEY15_15205</name>
</gene>
<protein>
    <submittedName>
        <fullName evidence="4">Uncharacterized protein</fullName>
    </submittedName>
</protein>
<evidence type="ECO:0000259" key="2">
    <source>
        <dbReference type="Pfam" id="PF02591"/>
    </source>
</evidence>
<evidence type="ECO:0000313" key="5">
    <source>
        <dbReference type="Proteomes" id="UP000218810"/>
    </source>
</evidence>
<feature type="coiled-coil region" evidence="1">
    <location>
        <begin position="51"/>
        <end position="130"/>
    </location>
</feature>
<keyword evidence="1" id="KW-0175">Coiled coil</keyword>
<evidence type="ECO:0000259" key="3">
    <source>
        <dbReference type="Pfam" id="PF24481"/>
    </source>
</evidence>
<dbReference type="EMBL" id="NTGA01000029">
    <property type="protein sequence ID" value="PAY22143.1"/>
    <property type="molecule type" value="Genomic_DNA"/>
</dbReference>
<dbReference type="Proteomes" id="UP000218810">
    <property type="component" value="Unassembled WGS sequence"/>
</dbReference>
<evidence type="ECO:0000256" key="1">
    <source>
        <dbReference type="SAM" id="Coils"/>
    </source>
</evidence>
<reference evidence="5" key="1">
    <citation type="submission" date="2017-09" db="EMBL/GenBank/DDBJ databases">
        <authorList>
            <person name="Zhang Y."/>
            <person name="Huang X."/>
            <person name="Liu J."/>
            <person name="Lu L."/>
            <person name="Peng K."/>
        </authorList>
    </citation>
    <scope>NUCLEOTIDE SEQUENCE [LARGE SCALE GENOMIC DNA]</scope>
    <source>
        <strain evidence="5">S-XJ-1</strain>
    </source>
</reference>
<dbReference type="OrthoDB" id="9784388at2"/>
<comment type="caution">
    <text evidence="4">The sequence shown here is derived from an EMBL/GenBank/DDBJ whole genome shotgun (WGS) entry which is preliminary data.</text>
</comment>
<feature type="domain" description="C4-type zinc ribbon" evidence="2">
    <location>
        <begin position="203"/>
        <end position="237"/>
    </location>
</feature>
<feature type="domain" description="CT398-like coiled coil hairpin" evidence="3">
    <location>
        <begin position="14"/>
        <end position="193"/>
    </location>
</feature>
<evidence type="ECO:0000313" key="4">
    <source>
        <dbReference type="EMBL" id="PAY22143.1"/>
    </source>
</evidence>
<name>A0A2A2WM69_9ACTN</name>
<dbReference type="Gene3D" id="1.10.287.1490">
    <property type="match status" value="1"/>
</dbReference>
<dbReference type="RefSeq" id="WP_031264491.1">
    <property type="nucleotide sequence ID" value="NZ_NTGA01000029.1"/>
</dbReference>
<dbReference type="Pfam" id="PF02591">
    <property type="entry name" value="Zn_ribbon_9"/>
    <property type="match status" value="1"/>
</dbReference>